<evidence type="ECO:0000313" key="5">
    <source>
        <dbReference type="Proteomes" id="UP000233535"/>
    </source>
</evidence>
<dbReference type="EMBL" id="MVDD01000003">
    <property type="protein sequence ID" value="PKQ64423.1"/>
    <property type="molecule type" value="Genomic_DNA"/>
</dbReference>
<reference evidence="4 5" key="1">
    <citation type="journal article" date="2017" name="Front. Microbiol.">
        <title>Labilibaculum manganireducens gen. nov., sp. nov. and Labilibaculum filiforme sp. nov., Novel Bacteroidetes Isolated from Subsurface Sediments of the Baltic Sea.</title>
        <authorList>
            <person name="Vandieken V."/>
            <person name="Marshall I.P."/>
            <person name="Niemann H."/>
            <person name="Engelen B."/>
            <person name="Cypionka H."/>
        </authorList>
    </citation>
    <scope>NUCLEOTIDE SEQUENCE [LARGE SCALE GENOMIC DNA]</scope>
    <source>
        <strain evidence="4 5">59.16B</strain>
    </source>
</reference>
<feature type="domain" description="OmpA-like" evidence="3">
    <location>
        <begin position="509"/>
        <end position="629"/>
    </location>
</feature>
<dbReference type="GO" id="GO:0016020">
    <property type="term" value="C:membrane"/>
    <property type="evidence" value="ECO:0007669"/>
    <property type="project" value="UniProtKB-UniRule"/>
</dbReference>
<dbReference type="Gene3D" id="3.30.1330.60">
    <property type="entry name" value="OmpA-like domain"/>
    <property type="match status" value="1"/>
</dbReference>
<dbReference type="Proteomes" id="UP000233535">
    <property type="component" value="Unassembled WGS sequence"/>
</dbReference>
<evidence type="ECO:0000313" key="4">
    <source>
        <dbReference type="EMBL" id="PKQ64423.1"/>
    </source>
</evidence>
<keyword evidence="2" id="KW-0732">Signal</keyword>
<dbReference type="CDD" id="cd07185">
    <property type="entry name" value="OmpA_C-like"/>
    <property type="match status" value="1"/>
</dbReference>
<dbReference type="RefSeq" id="WP_101260570.1">
    <property type="nucleotide sequence ID" value="NZ_MVDD01000003.1"/>
</dbReference>
<dbReference type="OrthoDB" id="1488841at2"/>
<dbReference type="InterPro" id="IPR011659">
    <property type="entry name" value="WD40"/>
</dbReference>
<feature type="signal peptide" evidence="2">
    <location>
        <begin position="1"/>
        <end position="20"/>
    </location>
</feature>
<dbReference type="AlphaFoldDB" id="A0A2N3I2E3"/>
<dbReference type="Pfam" id="PF07676">
    <property type="entry name" value="PD40"/>
    <property type="match status" value="1"/>
</dbReference>
<proteinExistence type="predicted"/>
<dbReference type="Pfam" id="PF00691">
    <property type="entry name" value="OmpA"/>
    <property type="match status" value="1"/>
</dbReference>
<dbReference type="PROSITE" id="PS51123">
    <property type="entry name" value="OMPA_2"/>
    <property type="match status" value="1"/>
</dbReference>
<dbReference type="Gene3D" id="1.25.40.10">
    <property type="entry name" value="Tetratricopeptide repeat domain"/>
    <property type="match status" value="1"/>
</dbReference>
<dbReference type="InterPro" id="IPR006665">
    <property type="entry name" value="OmpA-like"/>
</dbReference>
<keyword evidence="5" id="KW-1185">Reference proteome</keyword>
<protein>
    <recommendedName>
        <fullName evidence="3">OmpA-like domain-containing protein</fullName>
    </recommendedName>
</protein>
<dbReference type="SUPFAM" id="SSF103088">
    <property type="entry name" value="OmpA-like"/>
    <property type="match status" value="1"/>
</dbReference>
<organism evidence="4 5">
    <name type="scientific">Labilibaculum filiforme</name>
    <dbReference type="NCBI Taxonomy" id="1940526"/>
    <lineage>
        <taxon>Bacteria</taxon>
        <taxon>Pseudomonadati</taxon>
        <taxon>Bacteroidota</taxon>
        <taxon>Bacteroidia</taxon>
        <taxon>Marinilabiliales</taxon>
        <taxon>Marinifilaceae</taxon>
        <taxon>Labilibaculum</taxon>
    </lineage>
</organism>
<evidence type="ECO:0000256" key="2">
    <source>
        <dbReference type="SAM" id="SignalP"/>
    </source>
</evidence>
<dbReference type="InterPro" id="IPR050330">
    <property type="entry name" value="Bact_OuterMem_StrucFunc"/>
</dbReference>
<name>A0A2N3I2E3_9BACT</name>
<sequence length="629" mass="71239">MIYKLKVFVLLLLLPAAIFGQSKSEKKGDKALLKGDYQEAIVQFKNSKDKSASVARKIAACYFVLGNYEASERFYNSIQEKEKIAADLLQLSQMQLANDNFAAAVLFAERAGELGADPNEVQVQLATVRKWMEFRSTNQQLQMNPIELQPKGKCLGIFLSPEEIVYSETGTGKLKSAKNYKLQVATHEKLVFSSPQAFAAKLEPKTDIGAICIAPDGNVMYYTRWFYRRGKQQMEIAIAEKEKGEWKSKESLAFCSRKYSCCYPFLSSDGETMYFSSDKEGGYGGMDLYVSKKEGDKWTEPQNLGKRVNTAKNEIYPRMLSDEQLWFSSDGRGGYGELDLFFTSKNEDGTWTPAINPGEPFNSAFSDYAIQDVPEVGVQLLVSDREDNGLRDKIYWIKKEAQERIQLFVKDASTNELITNVHCSVLKALDKESISVEDKGMTDGGFSFQLPVSVLDQGILYEIHLKKSGYEDRVVEYYPSTQKKRVEVKLDPINKLPKFSFASELLPIAYPRQKISFQNIYFEKNEADFSEVAQKIMDRLSRFWKEFPELGIKINAHTDAKGSSEKNLDISLQKAEKAKQYLVSKGVEVSAIEVGAWGEAFVLNACTAEEECSEEQHQENRRIELIFVL</sequence>
<dbReference type="PANTHER" id="PTHR30329:SF21">
    <property type="entry name" value="LIPOPROTEIN YIAD-RELATED"/>
    <property type="match status" value="1"/>
</dbReference>
<dbReference type="InterPro" id="IPR011990">
    <property type="entry name" value="TPR-like_helical_dom_sf"/>
</dbReference>
<gene>
    <name evidence="4" type="ORF">BZG02_06335</name>
</gene>
<dbReference type="InterPro" id="IPR036737">
    <property type="entry name" value="OmpA-like_sf"/>
</dbReference>
<dbReference type="SUPFAM" id="SSF82171">
    <property type="entry name" value="DPP6 N-terminal domain-like"/>
    <property type="match status" value="1"/>
</dbReference>
<dbReference type="PANTHER" id="PTHR30329">
    <property type="entry name" value="STATOR ELEMENT OF FLAGELLAR MOTOR COMPLEX"/>
    <property type="match status" value="1"/>
</dbReference>
<accession>A0A2N3I2E3</accession>
<keyword evidence="1" id="KW-0472">Membrane</keyword>
<feature type="chain" id="PRO_5014684660" description="OmpA-like domain-containing protein" evidence="2">
    <location>
        <begin position="21"/>
        <end position="629"/>
    </location>
</feature>
<comment type="caution">
    <text evidence="4">The sequence shown here is derived from an EMBL/GenBank/DDBJ whole genome shotgun (WGS) entry which is preliminary data.</text>
</comment>
<evidence type="ECO:0000259" key="3">
    <source>
        <dbReference type="PROSITE" id="PS51123"/>
    </source>
</evidence>
<evidence type="ECO:0000256" key="1">
    <source>
        <dbReference type="PROSITE-ProRule" id="PRU00473"/>
    </source>
</evidence>
<dbReference type="SUPFAM" id="SSF48452">
    <property type="entry name" value="TPR-like"/>
    <property type="match status" value="1"/>
</dbReference>